<dbReference type="GO" id="GO:0008270">
    <property type="term" value="F:zinc ion binding"/>
    <property type="evidence" value="ECO:0007669"/>
    <property type="project" value="UniProtKB-KW"/>
</dbReference>
<name>A0AAE0D732_COLKA</name>
<dbReference type="AlphaFoldDB" id="A0AAE0D732"/>
<dbReference type="InterPro" id="IPR027377">
    <property type="entry name" value="ZAR1/RTP1-5-like_Znf-3CxxC"/>
</dbReference>
<accession>A0AAE0D732</accession>
<evidence type="ECO:0000256" key="3">
    <source>
        <dbReference type="ARBA" id="ARBA00022833"/>
    </source>
</evidence>
<gene>
    <name evidence="5" type="ORF">CKAH01_17303</name>
</gene>
<evidence type="ECO:0000313" key="6">
    <source>
        <dbReference type="Proteomes" id="UP001281614"/>
    </source>
</evidence>
<dbReference type="EMBL" id="VYYT01000219">
    <property type="protein sequence ID" value="KAK2755634.1"/>
    <property type="molecule type" value="Genomic_DNA"/>
</dbReference>
<proteinExistence type="predicted"/>
<feature type="domain" description="3CxxC-type" evidence="4">
    <location>
        <begin position="54"/>
        <end position="153"/>
    </location>
</feature>
<evidence type="ECO:0000256" key="1">
    <source>
        <dbReference type="ARBA" id="ARBA00022723"/>
    </source>
</evidence>
<sequence>MAKGKHASLSSTTKTAFMFPRLHPDVASAVSGHIIPIWVGKRAKKTCNNDYETSVMGRFTCDNSFCPKAAWISGHVAIVIRGYPNNGYNAVVYNQRCQACKQLGNLTLDEDSYIERVSYRLKKWAGISMELPAHERKDTPPHREDLCEGCKQHRCKKGSGNRGRC</sequence>
<comment type="caution">
    <text evidence="5">The sequence shown here is derived from an EMBL/GenBank/DDBJ whole genome shotgun (WGS) entry which is preliminary data.</text>
</comment>
<dbReference type="SMART" id="SM01328">
    <property type="entry name" value="zf-3CxxC"/>
    <property type="match status" value="1"/>
</dbReference>
<keyword evidence="1" id="KW-0479">Metal-binding</keyword>
<protein>
    <recommendedName>
        <fullName evidence="4">3CxxC-type domain-containing protein</fullName>
    </recommendedName>
</protein>
<dbReference type="Pfam" id="PF13695">
    <property type="entry name" value="Zn_ribbon_3CxxC"/>
    <property type="match status" value="1"/>
</dbReference>
<dbReference type="Proteomes" id="UP001281614">
    <property type="component" value="Unassembled WGS sequence"/>
</dbReference>
<evidence type="ECO:0000313" key="5">
    <source>
        <dbReference type="EMBL" id="KAK2755634.1"/>
    </source>
</evidence>
<keyword evidence="3" id="KW-0862">Zinc</keyword>
<evidence type="ECO:0000259" key="4">
    <source>
        <dbReference type="SMART" id="SM01328"/>
    </source>
</evidence>
<reference evidence="5" key="1">
    <citation type="submission" date="2023-02" db="EMBL/GenBank/DDBJ databases">
        <title>Colletotrichum kahawae CIFC_Que2 genome sequencing and assembly.</title>
        <authorList>
            <person name="Baroncelli R."/>
        </authorList>
    </citation>
    <scope>NUCLEOTIDE SEQUENCE</scope>
    <source>
        <strain evidence="5">CIFC_Que2</strain>
    </source>
</reference>
<keyword evidence="6" id="KW-1185">Reference proteome</keyword>
<organism evidence="5 6">
    <name type="scientific">Colletotrichum kahawae</name>
    <name type="common">Coffee berry disease fungus</name>
    <dbReference type="NCBI Taxonomy" id="34407"/>
    <lineage>
        <taxon>Eukaryota</taxon>
        <taxon>Fungi</taxon>
        <taxon>Dikarya</taxon>
        <taxon>Ascomycota</taxon>
        <taxon>Pezizomycotina</taxon>
        <taxon>Sordariomycetes</taxon>
        <taxon>Hypocreomycetidae</taxon>
        <taxon>Glomerellales</taxon>
        <taxon>Glomerellaceae</taxon>
        <taxon>Colletotrichum</taxon>
        <taxon>Colletotrichum gloeosporioides species complex</taxon>
    </lineage>
</organism>
<keyword evidence="2" id="KW-0863">Zinc-finger</keyword>
<evidence type="ECO:0000256" key="2">
    <source>
        <dbReference type="ARBA" id="ARBA00022771"/>
    </source>
</evidence>